<name>A0A0E9QPW8_ANGAN</name>
<reference evidence="1" key="2">
    <citation type="journal article" date="2015" name="Fish Shellfish Immunol.">
        <title>Early steps in the European eel (Anguilla anguilla)-Vibrio vulnificus interaction in the gills: Role of the RtxA13 toxin.</title>
        <authorList>
            <person name="Callol A."/>
            <person name="Pajuelo D."/>
            <person name="Ebbesson L."/>
            <person name="Teles M."/>
            <person name="MacKenzie S."/>
            <person name="Amaro C."/>
        </authorList>
    </citation>
    <scope>NUCLEOTIDE SEQUENCE</scope>
</reference>
<dbReference type="AlphaFoldDB" id="A0A0E9QPW8"/>
<accession>A0A0E9QPW8</accession>
<dbReference type="EMBL" id="GBXM01090050">
    <property type="protein sequence ID" value="JAH18527.1"/>
    <property type="molecule type" value="Transcribed_RNA"/>
</dbReference>
<organism evidence="1">
    <name type="scientific">Anguilla anguilla</name>
    <name type="common">European freshwater eel</name>
    <name type="synonym">Muraena anguilla</name>
    <dbReference type="NCBI Taxonomy" id="7936"/>
    <lineage>
        <taxon>Eukaryota</taxon>
        <taxon>Metazoa</taxon>
        <taxon>Chordata</taxon>
        <taxon>Craniata</taxon>
        <taxon>Vertebrata</taxon>
        <taxon>Euteleostomi</taxon>
        <taxon>Actinopterygii</taxon>
        <taxon>Neopterygii</taxon>
        <taxon>Teleostei</taxon>
        <taxon>Anguilliformes</taxon>
        <taxon>Anguillidae</taxon>
        <taxon>Anguilla</taxon>
    </lineage>
</organism>
<sequence>MVLLVAFQIVCRLIVFPLWKLTWGVHVGYYLKLIIKNTLIYPLNWLNRILE</sequence>
<protein>
    <recommendedName>
        <fullName evidence="2">TLC domain-containing protein</fullName>
    </recommendedName>
</protein>
<reference evidence="1" key="1">
    <citation type="submission" date="2014-11" db="EMBL/GenBank/DDBJ databases">
        <authorList>
            <person name="Amaro Gonzalez C."/>
        </authorList>
    </citation>
    <scope>NUCLEOTIDE SEQUENCE</scope>
</reference>
<proteinExistence type="predicted"/>
<evidence type="ECO:0008006" key="2">
    <source>
        <dbReference type="Google" id="ProtNLM"/>
    </source>
</evidence>
<evidence type="ECO:0000313" key="1">
    <source>
        <dbReference type="EMBL" id="JAH18527.1"/>
    </source>
</evidence>